<dbReference type="PANTHER" id="PTHR30204">
    <property type="entry name" value="REDOX-CYCLING DRUG-SENSING TRANSCRIPTIONAL ACTIVATOR SOXR"/>
    <property type="match status" value="1"/>
</dbReference>
<feature type="domain" description="HTH merR-type" evidence="5">
    <location>
        <begin position="6"/>
        <end position="74"/>
    </location>
</feature>
<dbReference type="HOGENOM" id="CLU_060077_0_3_11"/>
<dbReference type="PROSITE" id="PS00552">
    <property type="entry name" value="HTH_MERR_1"/>
    <property type="match status" value="1"/>
</dbReference>
<name>B6G9V3_9ACTN</name>
<dbReference type="GO" id="GO:0003700">
    <property type="term" value="F:DNA-binding transcription factor activity"/>
    <property type="evidence" value="ECO:0007669"/>
    <property type="project" value="InterPro"/>
</dbReference>
<proteinExistence type="predicted"/>
<dbReference type="OrthoDB" id="9809391at2"/>
<protein>
    <submittedName>
        <fullName evidence="6">TipAS antibiotic-recognition domain protein</fullName>
    </submittedName>
</protein>
<reference evidence="6 7" key="1">
    <citation type="submission" date="2008-10" db="EMBL/GenBank/DDBJ databases">
        <title>Draft genome sequence of Collinsella stercoris (DSM 13279).</title>
        <authorList>
            <person name="Sudarsanam P."/>
            <person name="Ley R."/>
            <person name="Guruge J."/>
            <person name="Turnbaugh P.J."/>
            <person name="Mahowald M."/>
            <person name="Liep D."/>
            <person name="Gordon J."/>
        </authorList>
    </citation>
    <scope>NUCLEOTIDE SEQUENCE [LARGE SCALE GENOMIC DNA]</scope>
    <source>
        <strain evidence="6 7">DSM 13279</strain>
    </source>
</reference>
<dbReference type="Proteomes" id="UP000003560">
    <property type="component" value="Unassembled WGS sequence"/>
</dbReference>
<evidence type="ECO:0000256" key="4">
    <source>
        <dbReference type="ARBA" id="ARBA00023163"/>
    </source>
</evidence>
<keyword evidence="1" id="KW-0805">Transcription regulation</keyword>
<dbReference type="GO" id="GO:0003677">
    <property type="term" value="F:DNA binding"/>
    <property type="evidence" value="ECO:0007669"/>
    <property type="project" value="UniProtKB-KW"/>
</dbReference>
<dbReference type="InterPro" id="IPR012925">
    <property type="entry name" value="TipAS_dom"/>
</dbReference>
<dbReference type="Gene3D" id="1.10.490.50">
    <property type="entry name" value="Antibiotic binding domain of TipA-like multidrug resistance regulators"/>
    <property type="match status" value="1"/>
</dbReference>
<dbReference type="PANTHER" id="PTHR30204:SF90">
    <property type="entry name" value="HTH-TYPE TRANSCRIPTIONAL ACTIVATOR MTA"/>
    <property type="match status" value="1"/>
</dbReference>
<dbReference type="PROSITE" id="PS50937">
    <property type="entry name" value="HTH_MERR_2"/>
    <property type="match status" value="1"/>
</dbReference>
<keyword evidence="4" id="KW-0804">Transcription</keyword>
<gene>
    <name evidence="6" type="ORF">COLSTE_00844</name>
</gene>
<comment type="caution">
    <text evidence="6">The sequence shown here is derived from an EMBL/GenBank/DDBJ whole genome shotgun (WGS) entry which is preliminary data.</text>
</comment>
<dbReference type="InterPro" id="IPR009061">
    <property type="entry name" value="DNA-bd_dom_put_sf"/>
</dbReference>
<dbReference type="eggNOG" id="COG0789">
    <property type="taxonomic scope" value="Bacteria"/>
</dbReference>
<sequence length="255" mass="28684">MGAHKTCSIGEVSEIAGISPRTLRFYEEAGLLTPTRGPNGYRCYVSADIDRLQEILLLRHIGVGVAEISDALSGTETDRTCALNRHLATLKAERDRLDALIRTVEQTIDHIEKGTHMDDKEKFEGMKRELVEDNEHTYGQEVRERWGDAAADGANRKMLNLSKDQFARFQELGRRINEELEDAVRAGADPTGPAGARLCALHKEWLDYTWSFYSPEAHKGLAEMYVADERFASYYDEVVKGCAAWLRDAVIAHAR</sequence>
<dbReference type="AlphaFoldDB" id="B6G9V3"/>
<evidence type="ECO:0000313" key="7">
    <source>
        <dbReference type="Proteomes" id="UP000003560"/>
    </source>
</evidence>
<dbReference type="EMBL" id="ABXJ01000052">
    <property type="protein sequence ID" value="EEA90940.1"/>
    <property type="molecule type" value="Genomic_DNA"/>
</dbReference>
<dbReference type="RefSeq" id="WP_006720506.1">
    <property type="nucleotide sequence ID" value="NZ_CP085935.1"/>
</dbReference>
<evidence type="ECO:0000256" key="3">
    <source>
        <dbReference type="ARBA" id="ARBA00023159"/>
    </source>
</evidence>
<dbReference type="Gene3D" id="1.10.1660.10">
    <property type="match status" value="1"/>
</dbReference>
<keyword evidence="7" id="KW-1185">Reference proteome</keyword>
<reference evidence="6 7" key="2">
    <citation type="submission" date="2008-10" db="EMBL/GenBank/DDBJ databases">
        <authorList>
            <person name="Fulton L."/>
            <person name="Clifton S."/>
            <person name="Fulton B."/>
            <person name="Xu J."/>
            <person name="Minx P."/>
            <person name="Pepin K.H."/>
            <person name="Johnson M."/>
            <person name="Thiruvilangam P."/>
            <person name="Bhonagiri V."/>
            <person name="Nash W.E."/>
            <person name="Mardis E.R."/>
            <person name="Wilson R.K."/>
        </authorList>
    </citation>
    <scope>NUCLEOTIDE SEQUENCE [LARGE SCALE GENOMIC DNA]</scope>
    <source>
        <strain evidence="6 7">DSM 13279</strain>
    </source>
</reference>
<evidence type="ECO:0000256" key="2">
    <source>
        <dbReference type="ARBA" id="ARBA00023125"/>
    </source>
</evidence>
<dbReference type="STRING" id="445975.COLSTE_00844"/>
<evidence type="ECO:0000259" key="5">
    <source>
        <dbReference type="PROSITE" id="PS50937"/>
    </source>
</evidence>
<keyword evidence="3" id="KW-0010">Activator</keyword>
<dbReference type="SUPFAM" id="SSF46955">
    <property type="entry name" value="Putative DNA-binding domain"/>
    <property type="match status" value="1"/>
</dbReference>
<organism evidence="6 7">
    <name type="scientific">Collinsella stercoris DSM 13279</name>
    <dbReference type="NCBI Taxonomy" id="445975"/>
    <lineage>
        <taxon>Bacteria</taxon>
        <taxon>Bacillati</taxon>
        <taxon>Actinomycetota</taxon>
        <taxon>Coriobacteriia</taxon>
        <taxon>Coriobacteriales</taxon>
        <taxon>Coriobacteriaceae</taxon>
        <taxon>Collinsella</taxon>
    </lineage>
</organism>
<dbReference type="InterPro" id="IPR000551">
    <property type="entry name" value="MerR-type_HTH_dom"/>
</dbReference>
<keyword evidence="2" id="KW-0238">DNA-binding</keyword>
<dbReference type="CDD" id="cd01106">
    <property type="entry name" value="HTH_TipAL-Mta"/>
    <property type="match status" value="1"/>
</dbReference>
<evidence type="ECO:0000313" key="6">
    <source>
        <dbReference type="EMBL" id="EEA90940.1"/>
    </source>
</evidence>
<dbReference type="GeneID" id="98003101"/>
<dbReference type="InterPro" id="IPR036244">
    <property type="entry name" value="TipA-like_antibiotic-bd"/>
</dbReference>
<evidence type="ECO:0000256" key="1">
    <source>
        <dbReference type="ARBA" id="ARBA00023015"/>
    </source>
</evidence>
<dbReference type="Pfam" id="PF00376">
    <property type="entry name" value="MerR"/>
    <property type="match status" value="1"/>
</dbReference>
<dbReference type="InterPro" id="IPR047057">
    <property type="entry name" value="MerR_fam"/>
</dbReference>
<dbReference type="Pfam" id="PF07739">
    <property type="entry name" value="TipAS"/>
    <property type="match status" value="1"/>
</dbReference>
<accession>B6G9V3</accession>
<dbReference type="SUPFAM" id="SSF89082">
    <property type="entry name" value="Antibiotic binding domain of TipA-like multidrug resistance regulators"/>
    <property type="match status" value="1"/>
</dbReference>
<dbReference type="SMART" id="SM00422">
    <property type="entry name" value="HTH_MERR"/>
    <property type="match status" value="1"/>
</dbReference>
<dbReference type="PRINTS" id="PR00040">
    <property type="entry name" value="HTHMERR"/>
</dbReference>